<dbReference type="HAMAP" id="MF_00210">
    <property type="entry name" value="EPSP_synth"/>
    <property type="match status" value="1"/>
</dbReference>
<keyword evidence="6 9" id="KW-0808">Transferase</keyword>
<organism evidence="11 12">
    <name type="scientific">Candidatus Synechococcus spongiarum LMB bulk15M</name>
    <dbReference type="NCBI Taxonomy" id="1943582"/>
    <lineage>
        <taxon>Bacteria</taxon>
        <taxon>Bacillati</taxon>
        <taxon>Cyanobacteriota</taxon>
        <taxon>Cyanophyceae</taxon>
        <taxon>Synechococcales</taxon>
        <taxon>Synechococcaceae</taxon>
        <taxon>Synechococcus</taxon>
    </lineage>
</organism>
<comment type="function">
    <text evidence="1 9">Catalyzes the transfer of the enolpyruvyl moiety of phosphoenolpyruvate (PEP) to the 5-hydroxyl of shikimate-3-phosphate (S3P) to produce enolpyruvyl shikimate-3-phosphate and inorganic phosphate.</text>
</comment>
<dbReference type="GO" id="GO:0009073">
    <property type="term" value="P:aromatic amino acid family biosynthetic process"/>
    <property type="evidence" value="ECO:0007669"/>
    <property type="project" value="UniProtKB-KW"/>
</dbReference>
<evidence type="ECO:0000256" key="1">
    <source>
        <dbReference type="ARBA" id="ARBA00002174"/>
    </source>
</evidence>
<evidence type="ECO:0000256" key="9">
    <source>
        <dbReference type="HAMAP-Rule" id="MF_00210"/>
    </source>
</evidence>
<feature type="binding site" evidence="9">
    <location>
        <position position="36"/>
    </location>
    <ligand>
        <name>3-phosphoshikimate</name>
        <dbReference type="ChEBI" id="CHEBI:145989"/>
    </ligand>
</feature>
<feature type="binding site" evidence="9">
    <location>
        <position position="41"/>
    </location>
    <ligand>
        <name>3-phosphoshikimate</name>
        <dbReference type="ChEBI" id="CHEBI:145989"/>
    </ligand>
</feature>
<comment type="subunit">
    <text evidence="9">Monomer.</text>
</comment>
<dbReference type="UniPathway" id="UPA00053">
    <property type="reaction ID" value="UER00089"/>
</dbReference>
<keyword evidence="12" id="KW-1185">Reference proteome</keyword>
<dbReference type="GO" id="GO:0009423">
    <property type="term" value="P:chorismate biosynthetic process"/>
    <property type="evidence" value="ECO:0007669"/>
    <property type="project" value="UniProtKB-UniRule"/>
</dbReference>
<dbReference type="InterPro" id="IPR013792">
    <property type="entry name" value="RNA3'P_cycl/enolpyr_Trfase_a/b"/>
</dbReference>
<dbReference type="PANTHER" id="PTHR21090:SF5">
    <property type="entry name" value="PENTAFUNCTIONAL AROM POLYPEPTIDE"/>
    <property type="match status" value="1"/>
</dbReference>
<dbReference type="EMBL" id="MWLD01000045">
    <property type="protein sequence ID" value="OOV34095.1"/>
    <property type="molecule type" value="Genomic_DNA"/>
</dbReference>
<dbReference type="InterPro" id="IPR001986">
    <property type="entry name" value="Enolpyruvate_Tfrase_dom"/>
</dbReference>
<evidence type="ECO:0000256" key="5">
    <source>
        <dbReference type="ARBA" id="ARBA00022605"/>
    </source>
</evidence>
<feature type="binding site" evidence="9">
    <location>
        <position position="37"/>
    </location>
    <ligand>
        <name>3-phosphoshikimate</name>
        <dbReference type="ChEBI" id="CHEBI:145989"/>
    </ligand>
</feature>
<reference evidence="11 12" key="1">
    <citation type="submission" date="2017-02" db="EMBL/GenBank/DDBJ databases">
        <title>Draft Genome Sequences of 'Candidatus Synechococcus spongiarum', Cyanobacterial Symbionts of the Mediterranean Sponge Aplysina aerophoba from two locations.</title>
        <authorList>
            <person name="Slaby B.M."/>
            <person name="Hentschel U."/>
        </authorList>
    </citation>
    <scope>NUCLEOTIDE SEQUENCE [LARGE SCALE GENOMIC DNA]</scope>
    <source>
        <strain evidence="11">LMB bulk15M</strain>
    </source>
</reference>
<evidence type="ECO:0000313" key="11">
    <source>
        <dbReference type="EMBL" id="OOV34095.1"/>
    </source>
</evidence>
<evidence type="ECO:0000256" key="2">
    <source>
        <dbReference type="ARBA" id="ARBA00004811"/>
    </source>
</evidence>
<feature type="binding site" evidence="9">
    <location>
        <position position="188"/>
    </location>
    <ligand>
        <name>phosphoenolpyruvate</name>
        <dbReference type="ChEBI" id="CHEBI:58702"/>
    </ligand>
</feature>
<dbReference type="InterPro" id="IPR023193">
    <property type="entry name" value="EPSP_synthase_CS"/>
</dbReference>
<dbReference type="Pfam" id="PF00275">
    <property type="entry name" value="EPSP_synthase"/>
    <property type="match status" value="1"/>
</dbReference>
<feature type="binding site" evidence="9">
    <location>
        <position position="36"/>
    </location>
    <ligand>
        <name>phosphoenolpyruvate</name>
        <dbReference type="ChEBI" id="CHEBI:58702"/>
    </ligand>
</feature>
<feature type="binding site" evidence="9">
    <location>
        <position position="186"/>
    </location>
    <ligand>
        <name>3-phosphoshikimate</name>
        <dbReference type="ChEBI" id="CHEBI:145989"/>
    </ligand>
</feature>
<feature type="active site" description="Proton acceptor" evidence="9">
    <location>
        <position position="337"/>
    </location>
</feature>
<dbReference type="SUPFAM" id="SSF55205">
    <property type="entry name" value="EPT/RTPC-like"/>
    <property type="match status" value="1"/>
</dbReference>
<dbReference type="AlphaFoldDB" id="A0A1T1CZQ2"/>
<gene>
    <name evidence="9" type="primary">aroA</name>
    <name evidence="11" type="ORF">BV61_03405</name>
</gene>
<evidence type="ECO:0000256" key="6">
    <source>
        <dbReference type="ARBA" id="ARBA00022679"/>
    </source>
</evidence>
<name>A0A1T1CZQ2_9SYNE</name>
<comment type="caution">
    <text evidence="9">Lacks conserved residue(s) required for the propagation of feature annotation.</text>
</comment>
<dbReference type="PROSITE" id="PS00104">
    <property type="entry name" value="EPSP_SYNTHASE_1"/>
    <property type="match status" value="1"/>
</dbReference>
<dbReference type="FunFam" id="3.65.10.10:FF:000006">
    <property type="entry name" value="3-phosphoshikimate 1-carboxyvinyltransferase"/>
    <property type="match status" value="1"/>
</dbReference>
<feature type="binding site" evidence="9">
    <location>
        <position position="140"/>
    </location>
    <ligand>
        <name>phosphoenolpyruvate</name>
        <dbReference type="ChEBI" id="CHEBI:58702"/>
    </ligand>
</feature>
<dbReference type="InterPro" id="IPR036968">
    <property type="entry name" value="Enolpyruvate_Tfrase_sf"/>
</dbReference>
<dbReference type="PROSITE" id="PS00885">
    <property type="entry name" value="EPSP_SYNTHASE_2"/>
    <property type="match status" value="1"/>
</dbReference>
<feature type="binding site" evidence="9">
    <location>
        <position position="410"/>
    </location>
    <ligand>
        <name>phosphoenolpyruvate</name>
        <dbReference type="ChEBI" id="CHEBI:58702"/>
    </ligand>
</feature>
<dbReference type="GO" id="GO:0005737">
    <property type="term" value="C:cytoplasm"/>
    <property type="evidence" value="ECO:0007669"/>
    <property type="project" value="UniProtKB-SubCell"/>
</dbReference>
<evidence type="ECO:0000256" key="8">
    <source>
        <dbReference type="ARBA" id="ARBA00044633"/>
    </source>
</evidence>
<keyword evidence="5 9" id="KW-0028">Amino-acid biosynthesis</keyword>
<dbReference type="Gene3D" id="3.65.10.10">
    <property type="entry name" value="Enolpyruvate transferase domain"/>
    <property type="match status" value="2"/>
</dbReference>
<dbReference type="InterPro" id="IPR006264">
    <property type="entry name" value="EPSP_synthase"/>
</dbReference>
<feature type="binding site" evidence="9">
    <location>
        <position position="364"/>
    </location>
    <ligand>
        <name>3-phosphoshikimate</name>
        <dbReference type="ChEBI" id="CHEBI:145989"/>
    </ligand>
</feature>
<dbReference type="CDD" id="cd01556">
    <property type="entry name" value="EPSP_synthase"/>
    <property type="match status" value="1"/>
</dbReference>
<sequence>MSRPAAATDSPPAENSSIAIEPGHRLRGEVVVPGDKSISHRSLLFGAIAEGTTTIHGMLAAADPCSTAACLQAMGVTISPLGARDQPVVVEGVGLDGLQEPGDVLNCGNSGTTMRLLLGLLAGCKGRYFVLTGDASLRQRPMGRVSRPLCQAMGARIHGRANGTLAPLGVSGCQLQGGVIGTSVPSAQVKSALLLAGLTASSSVSVIEPNRSRDHSERMLQAFGADVQVSGDYGRHVQLKPGRILRGRTVHVPGDISSAAFWLVGAAVTPGSRLRLPHVGLNPTRTGLLEVLRTMGARLQVENRKHVTGEPVANLLVEHGPLGPFSIGPDLVPRLVDEIPVLAVAALFAEGTSRIHGARELRVKETDRLAVMTRQLRTMGAVVEETADGLVIEGPQTLRGAQLDSETDHRVAMSLALAALNAHGPSHIHGADAAGVSYPGFWQQLRQLQAAGG</sequence>
<dbReference type="GO" id="GO:0008652">
    <property type="term" value="P:amino acid biosynthetic process"/>
    <property type="evidence" value="ECO:0007669"/>
    <property type="project" value="UniProtKB-KW"/>
</dbReference>
<accession>A0A1T1CZQ2</accession>
<dbReference type="Proteomes" id="UP000242636">
    <property type="component" value="Unassembled WGS sequence"/>
</dbReference>
<dbReference type="NCBIfam" id="TIGR01356">
    <property type="entry name" value="aroA"/>
    <property type="match status" value="1"/>
</dbReference>
<evidence type="ECO:0000256" key="3">
    <source>
        <dbReference type="ARBA" id="ARBA00009948"/>
    </source>
</evidence>
<comment type="catalytic activity">
    <reaction evidence="8">
        <text>3-phosphoshikimate + phosphoenolpyruvate = 5-O-(1-carboxyvinyl)-3-phosphoshikimate + phosphate</text>
        <dbReference type="Rhea" id="RHEA:21256"/>
        <dbReference type="ChEBI" id="CHEBI:43474"/>
        <dbReference type="ChEBI" id="CHEBI:57701"/>
        <dbReference type="ChEBI" id="CHEBI:58702"/>
        <dbReference type="ChEBI" id="CHEBI:145989"/>
        <dbReference type="EC" id="2.5.1.19"/>
    </reaction>
    <physiologicalReaction direction="left-to-right" evidence="8">
        <dbReference type="Rhea" id="RHEA:21257"/>
    </physiologicalReaction>
</comment>
<comment type="pathway">
    <text evidence="2 9">Metabolic intermediate biosynthesis; chorismate biosynthesis; chorismate from D-erythrose 4-phosphate and phosphoenolpyruvate: step 6/7.</text>
</comment>
<proteinExistence type="inferred from homology"/>
<protein>
    <recommendedName>
        <fullName evidence="9">3-phosphoshikimate 1-carboxyvinyltransferase</fullName>
        <ecNumber evidence="9">2.5.1.19</ecNumber>
    </recommendedName>
    <alternativeName>
        <fullName evidence="9">5-enolpyruvylshikimate-3-phosphate synthase</fullName>
        <shortName evidence="9">EPSP synthase</shortName>
        <shortName evidence="9">EPSPS</shortName>
    </alternativeName>
</protein>
<comment type="caution">
    <text evidence="11">The sequence shown here is derived from an EMBL/GenBank/DDBJ whole genome shotgun (WGS) entry which is preliminary data.</text>
</comment>
<feature type="binding site" evidence="9">
    <location>
        <position position="188"/>
    </location>
    <ligand>
        <name>3-phosphoshikimate</name>
        <dbReference type="ChEBI" id="CHEBI:145989"/>
    </ligand>
</feature>
<feature type="binding site" evidence="9">
    <location>
        <position position="368"/>
    </location>
    <ligand>
        <name>phosphoenolpyruvate</name>
        <dbReference type="ChEBI" id="CHEBI:58702"/>
    </ligand>
</feature>
<feature type="domain" description="Enolpyruvate transferase" evidence="10">
    <location>
        <begin position="21"/>
        <end position="445"/>
    </location>
</feature>
<keyword evidence="7 9" id="KW-0057">Aromatic amino acid biosynthesis</keyword>
<keyword evidence="4 9" id="KW-0963">Cytoplasm</keyword>
<feature type="binding site" evidence="9">
    <location>
        <position position="111"/>
    </location>
    <ligand>
        <name>phosphoenolpyruvate</name>
        <dbReference type="ChEBI" id="CHEBI:58702"/>
    </ligand>
</feature>
<evidence type="ECO:0000313" key="12">
    <source>
        <dbReference type="Proteomes" id="UP000242636"/>
    </source>
</evidence>
<evidence type="ECO:0000256" key="4">
    <source>
        <dbReference type="ARBA" id="ARBA00022490"/>
    </source>
</evidence>
<evidence type="ECO:0000256" key="7">
    <source>
        <dbReference type="ARBA" id="ARBA00023141"/>
    </source>
</evidence>
<dbReference type="PIRSF" id="PIRSF000505">
    <property type="entry name" value="EPSPS"/>
    <property type="match status" value="1"/>
</dbReference>
<evidence type="ECO:0000259" key="10">
    <source>
        <dbReference type="Pfam" id="PF00275"/>
    </source>
</evidence>
<comment type="subcellular location">
    <subcellularLocation>
        <location evidence="9">Cytoplasm</location>
    </subcellularLocation>
</comment>
<dbReference type="GO" id="GO:0003866">
    <property type="term" value="F:3-phosphoshikimate 1-carboxyvinyltransferase activity"/>
    <property type="evidence" value="ECO:0007669"/>
    <property type="project" value="UniProtKB-UniRule"/>
</dbReference>
<comment type="similarity">
    <text evidence="3 9">Belongs to the EPSP synthase family.</text>
</comment>
<dbReference type="EC" id="2.5.1.19" evidence="9"/>
<dbReference type="PANTHER" id="PTHR21090">
    <property type="entry name" value="AROM/DEHYDROQUINATE SYNTHASE"/>
    <property type="match status" value="1"/>
</dbReference>
<dbReference type="FunFam" id="3.65.10.10:FF:000005">
    <property type="entry name" value="3-phosphoshikimate 1-carboxyvinyltransferase"/>
    <property type="match status" value="1"/>
</dbReference>
<feature type="binding site" evidence="9">
    <location>
        <position position="337"/>
    </location>
    <ligand>
        <name>3-phosphoshikimate</name>
        <dbReference type="ChEBI" id="CHEBI:145989"/>
    </ligand>
</feature>